<reference evidence="2 3" key="1">
    <citation type="submission" date="2019-07" db="EMBL/GenBank/DDBJ databases">
        <title>Sphingomonas solaris sp. nov., isolated from a solar panel from Boston, Massachusetts.</title>
        <authorList>
            <person name="Tanner K."/>
            <person name="Pascual J."/>
            <person name="Mancuso C."/>
            <person name="Pereto J."/>
            <person name="Khalil A."/>
            <person name="Vilanova C."/>
        </authorList>
    </citation>
    <scope>NUCLEOTIDE SEQUENCE [LARGE SCALE GENOMIC DNA]</scope>
    <source>
        <strain evidence="2 3">R4DWN</strain>
    </source>
</reference>
<keyword evidence="3" id="KW-1185">Reference proteome</keyword>
<protein>
    <recommendedName>
        <fullName evidence="4">Copper chaperone PCu(A)C</fullName>
    </recommendedName>
</protein>
<dbReference type="EMBL" id="VNIM01000031">
    <property type="protein sequence ID" value="TVV74586.1"/>
    <property type="molecule type" value="Genomic_DNA"/>
</dbReference>
<evidence type="ECO:0000313" key="2">
    <source>
        <dbReference type="EMBL" id="TVV74586.1"/>
    </source>
</evidence>
<name>A0A558R5D5_9SPHN</name>
<evidence type="ECO:0008006" key="4">
    <source>
        <dbReference type="Google" id="ProtNLM"/>
    </source>
</evidence>
<dbReference type="Proteomes" id="UP000318681">
    <property type="component" value="Unassembled WGS sequence"/>
</dbReference>
<feature type="signal peptide" evidence="1">
    <location>
        <begin position="1"/>
        <end position="23"/>
    </location>
</feature>
<dbReference type="RefSeq" id="WP_145150532.1">
    <property type="nucleotide sequence ID" value="NZ_VNIM01000031.1"/>
</dbReference>
<sequence length="125" mass="12832">MTFKFLPLAFLAAATLVQAPALAHGNMKPQHGGMVQMSGETLFELVVKPAGVQLFVSDDDEPVNAAGMTAKLGITAAGKTSEVMLKPAAGNQFTGAGVKIPAGAKVAVMVVNTATKARMGTTFTR</sequence>
<proteinExistence type="predicted"/>
<dbReference type="OrthoDB" id="8592387at2"/>
<evidence type="ECO:0000313" key="3">
    <source>
        <dbReference type="Proteomes" id="UP000318681"/>
    </source>
</evidence>
<comment type="caution">
    <text evidence="2">The sequence shown here is derived from an EMBL/GenBank/DDBJ whole genome shotgun (WGS) entry which is preliminary data.</text>
</comment>
<feature type="chain" id="PRO_5021880150" description="Copper chaperone PCu(A)C" evidence="1">
    <location>
        <begin position="24"/>
        <end position="125"/>
    </location>
</feature>
<gene>
    <name evidence="2" type="ORF">FOY91_09450</name>
</gene>
<keyword evidence="1" id="KW-0732">Signal</keyword>
<accession>A0A558R5D5</accession>
<dbReference type="AlphaFoldDB" id="A0A558R5D5"/>
<organism evidence="2 3">
    <name type="scientific">Alterirhizorhabdus solaris</name>
    <dbReference type="NCBI Taxonomy" id="2529389"/>
    <lineage>
        <taxon>Bacteria</taxon>
        <taxon>Pseudomonadati</taxon>
        <taxon>Pseudomonadota</taxon>
        <taxon>Alphaproteobacteria</taxon>
        <taxon>Sphingomonadales</taxon>
        <taxon>Rhizorhabdaceae</taxon>
        <taxon>Alterirhizorhabdus</taxon>
    </lineage>
</organism>
<evidence type="ECO:0000256" key="1">
    <source>
        <dbReference type="SAM" id="SignalP"/>
    </source>
</evidence>